<evidence type="ECO:0000256" key="4">
    <source>
        <dbReference type="ARBA" id="ARBA00022741"/>
    </source>
</evidence>
<dbReference type="PANTHER" id="PTHR24416">
    <property type="entry name" value="TYROSINE-PROTEIN KINASE RECEPTOR"/>
    <property type="match status" value="1"/>
</dbReference>
<dbReference type="PROSITE" id="PS00109">
    <property type="entry name" value="PROTEIN_KINASE_TYR"/>
    <property type="match status" value="1"/>
</dbReference>
<evidence type="ECO:0000259" key="13">
    <source>
        <dbReference type="PROSITE" id="PS50011"/>
    </source>
</evidence>
<evidence type="ECO:0000256" key="8">
    <source>
        <dbReference type="ARBA" id="ARBA00051243"/>
    </source>
</evidence>
<protein>
    <recommendedName>
        <fullName evidence="2">non-specific protein-tyrosine kinase</fullName>
        <ecNumber evidence="2">2.7.10.2</ecNumber>
    </recommendedName>
</protein>
<dbReference type="PIRSF" id="PIRSF000615">
    <property type="entry name" value="TyrPK_CSF1-R"/>
    <property type="match status" value="1"/>
</dbReference>
<dbReference type="EC" id="2.7.10.2" evidence="2"/>
<dbReference type="CDD" id="cd00192">
    <property type="entry name" value="PTKc"/>
    <property type="match status" value="1"/>
</dbReference>
<dbReference type="eggNOG" id="KOG0196">
    <property type="taxonomic scope" value="Eukaryota"/>
</dbReference>
<keyword evidence="6 10" id="KW-0067">ATP-binding</keyword>
<dbReference type="PANTHER" id="PTHR24416:SF621">
    <property type="entry name" value="TYROSINE KINASE RECEPTOR CAD96CA"/>
    <property type="match status" value="1"/>
</dbReference>
<dbReference type="Pfam" id="PF07714">
    <property type="entry name" value="PK_Tyr_Ser-Thr"/>
    <property type="match status" value="1"/>
</dbReference>
<dbReference type="GO" id="GO:0004714">
    <property type="term" value="F:transmembrane receptor protein tyrosine kinase activity"/>
    <property type="evidence" value="ECO:0000318"/>
    <property type="project" value="GO_Central"/>
</dbReference>
<feature type="binding site" evidence="12">
    <location>
        <position position="58"/>
    </location>
    <ligand>
        <name>ATP</name>
        <dbReference type="ChEBI" id="CHEBI:30616"/>
    </ligand>
</feature>
<feature type="active site" description="Proton acceptor" evidence="9">
    <location>
        <position position="151"/>
    </location>
</feature>
<dbReference type="RefSeq" id="XP_001744118.1">
    <property type="nucleotide sequence ID" value="XM_001744066.1"/>
</dbReference>
<feature type="binding site" evidence="11">
    <location>
        <position position="156"/>
    </location>
    <ligand>
        <name>Mg(2+)</name>
        <dbReference type="ChEBI" id="CHEBI:18420"/>
    </ligand>
</feature>
<evidence type="ECO:0000256" key="3">
    <source>
        <dbReference type="ARBA" id="ARBA00022679"/>
    </source>
</evidence>
<organism evidence="14 15">
    <name type="scientific">Monosiga brevicollis</name>
    <name type="common">Choanoflagellate</name>
    <dbReference type="NCBI Taxonomy" id="81824"/>
    <lineage>
        <taxon>Eukaryota</taxon>
        <taxon>Choanoflagellata</taxon>
        <taxon>Craspedida</taxon>
        <taxon>Salpingoecidae</taxon>
        <taxon>Monosiga</taxon>
    </lineage>
</organism>
<dbReference type="InterPro" id="IPR020635">
    <property type="entry name" value="Tyr_kinase_cat_dom"/>
</dbReference>
<evidence type="ECO:0000256" key="2">
    <source>
        <dbReference type="ARBA" id="ARBA00011903"/>
    </source>
</evidence>
<keyword evidence="7" id="KW-0829">Tyrosine-protein kinase</keyword>
<dbReference type="OMA" id="VEQVMPP"/>
<dbReference type="STRING" id="81824.A9UV28"/>
<dbReference type="InterPro" id="IPR000719">
    <property type="entry name" value="Prot_kinase_dom"/>
</dbReference>
<dbReference type="GO" id="GO:0046872">
    <property type="term" value="F:metal ion binding"/>
    <property type="evidence" value="ECO:0007669"/>
    <property type="project" value="UniProtKB-KW"/>
</dbReference>
<keyword evidence="5" id="KW-0418">Kinase</keyword>
<dbReference type="GO" id="GO:0043235">
    <property type="term" value="C:receptor complex"/>
    <property type="evidence" value="ECO:0000318"/>
    <property type="project" value="GO_Central"/>
</dbReference>
<gene>
    <name evidence="14" type="ORF">MONBRDRAFT_15557</name>
</gene>
<evidence type="ECO:0000313" key="14">
    <source>
        <dbReference type="EMBL" id="EDQ90821.1"/>
    </source>
</evidence>
<comment type="subcellular location">
    <subcellularLocation>
        <location evidence="1">Membrane</location>
        <topology evidence="1">Single-pass membrane protein</topology>
    </subcellularLocation>
</comment>
<evidence type="ECO:0000256" key="5">
    <source>
        <dbReference type="ARBA" id="ARBA00022777"/>
    </source>
</evidence>
<evidence type="ECO:0000256" key="9">
    <source>
        <dbReference type="PIRSR" id="PIRSR000615-1"/>
    </source>
</evidence>
<feature type="non-terminal residue" evidence="14">
    <location>
        <position position="283"/>
    </location>
</feature>
<comment type="catalytic activity">
    <reaction evidence="8">
        <text>L-tyrosyl-[protein] + ATP = O-phospho-L-tyrosyl-[protein] + ADP + H(+)</text>
        <dbReference type="Rhea" id="RHEA:10596"/>
        <dbReference type="Rhea" id="RHEA-COMP:10136"/>
        <dbReference type="Rhea" id="RHEA-COMP:20101"/>
        <dbReference type="ChEBI" id="CHEBI:15378"/>
        <dbReference type="ChEBI" id="CHEBI:30616"/>
        <dbReference type="ChEBI" id="CHEBI:46858"/>
        <dbReference type="ChEBI" id="CHEBI:61978"/>
        <dbReference type="ChEBI" id="CHEBI:456216"/>
        <dbReference type="EC" id="2.7.10.1"/>
    </reaction>
</comment>
<dbReference type="InterPro" id="IPR050122">
    <property type="entry name" value="RTK"/>
</dbReference>
<dbReference type="Gene3D" id="1.10.510.10">
    <property type="entry name" value="Transferase(Phosphotransferase) domain 1"/>
    <property type="match status" value="1"/>
</dbReference>
<keyword evidence="3" id="KW-0808">Transferase</keyword>
<dbReference type="GO" id="GO:0004715">
    <property type="term" value="F:non-membrane spanning protein tyrosine kinase activity"/>
    <property type="evidence" value="ECO:0007669"/>
    <property type="project" value="UniProtKB-EC"/>
</dbReference>
<evidence type="ECO:0000256" key="11">
    <source>
        <dbReference type="PIRSR" id="PIRSR000615-3"/>
    </source>
</evidence>
<feature type="binding site" evidence="11">
    <location>
        <position position="169"/>
    </location>
    <ligand>
        <name>Mg(2+)</name>
        <dbReference type="ChEBI" id="CHEBI:18420"/>
    </ligand>
</feature>
<dbReference type="EMBL" id="CH991546">
    <property type="protein sequence ID" value="EDQ90821.1"/>
    <property type="molecule type" value="Genomic_DNA"/>
</dbReference>
<sequence>MIDQLNSGAVGEDGPRVPRELGRSHVKLLDELGRGAFGIVYKALLEEPGMPGYIVACKSLHEANQGGAMRELLEEAAVTAQFVHPNVVHLIGVVSVGKPLLVVLGFCERGSLKSYLEENGPMVSDEQRAYFAFQCASGMEHVASFGFIHRDIAARNILLASDLSCKVSDFGLARESPNTDDSHAAYYRSRSGNLPVRWSAPEALEDQKFSHASDSWGFGILMYEIYTDAEMPYKGWSNQRVWVEVSAGFRLPRPETCHESVYEIMMDCWMHTPADRPTFSDIV</sequence>
<dbReference type="GO" id="GO:0005886">
    <property type="term" value="C:plasma membrane"/>
    <property type="evidence" value="ECO:0000318"/>
    <property type="project" value="GO_Central"/>
</dbReference>
<dbReference type="InterPro" id="IPR017441">
    <property type="entry name" value="Protein_kinase_ATP_BS"/>
</dbReference>
<dbReference type="GO" id="GO:0005524">
    <property type="term" value="F:ATP binding"/>
    <property type="evidence" value="ECO:0007669"/>
    <property type="project" value="UniProtKB-UniRule"/>
</dbReference>
<evidence type="ECO:0000256" key="1">
    <source>
        <dbReference type="ARBA" id="ARBA00004167"/>
    </source>
</evidence>
<dbReference type="FunFam" id="1.10.510.10:FF:000521">
    <property type="entry name" value="Tyrosine-protein kinase pr2"/>
    <property type="match status" value="1"/>
</dbReference>
<evidence type="ECO:0000256" key="10">
    <source>
        <dbReference type="PIRSR" id="PIRSR000615-2"/>
    </source>
</evidence>
<dbReference type="PRINTS" id="PR00109">
    <property type="entry name" value="TYRKINASE"/>
</dbReference>
<dbReference type="InParanoid" id="A9UV28"/>
<feature type="domain" description="Protein kinase" evidence="13">
    <location>
        <begin position="26"/>
        <end position="283"/>
    </location>
</feature>
<dbReference type="AlphaFoldDB" id="A9UV28"/>
<dbReference type="PROSITE" id="PS00107">
    <property type="entry name" value="PROTEIN_KINASE_ATP"/>
    <property type="match status" value="1"/>
</dbReference>
<keyword evidence="4 10" id="KW-0547">Nucleotide-binding</keyword>
<dbReference type="KEGG" id="mbr:MONBRDRAFT_15557"/>
<dbReference type="InterPro" id="IPR011009">
    <property type="entry name" value="Kinase-like_dom_sf"/>
</dbReference>
<dbReference type="SMART" id="SM00219">
    <property type="entry name" value="TyrKc"/>
    <property type="match status" value="1"/>
</dbReference>
<keyword evidence="15" id="KW-1185">Reference proteome</keyword>
<accession>A9UV28</accession>
<proteinExistence type="predicted"/>
<dbReference type="Proteomes" id="UP000001357">
    <property type="component" value="Unassembled WGS sequence"/>
</dbReference>
<dbReference type="InterPro" id="IPR001245">
    <property type="entry name" value="Ser-Thr/Tyr_kinase_cat_dom"/>
</dbReference>
<dbReference type="GeneID" id="5889488"/>
<evidence type="ECO:0000256" key="7">
    <source>
        <dbReference type="ARBA" id="ARBA00023137"/>
    </source>
</evidence>
<name>A9UV28_MONBE</name>
<dbReference type="GO" id="GO:0007169">
    <property type="term" value="P:cell surface receptor protein tyrosine kinase signaling pathway"/>
    <property type="evidence" value="ECO:0000318"/>
    <property type="project" value="GO_Central"/>
</dbReference>
<keyword evidence="11" id="KW-0479">Metal-binding</keyword>
<dbReference type="PROSITE" id="PS50011">
    <property type="entry name" value="PROTEIN_KINASE_DOM"/>
    <property type="match status" value="1"/>
</dbReference>
<keyword evidence="11" id="KW-0460">Magnesium</keyword>
<evidence type="ECO:0000256" key="12">
    <source>
        <dbReference type="PROSITE-ProRule" id="PRU10141"/>
    </source>
</evidence>
<feature type="binding site" evidence="10">
    <location>
        <position position="155"/>
    </location>
    <ligand>
        <name>ATP</name>
        <dbReference type="ChEBI" id="CHEBI:30616"/>
    </ligand>
</feature>
<dbReference type="SUPFAM" id="SSF56112">
    <property type="entry name" value="Protein kinase-like (PK-like)"/>
    <property type="match status" value="1"/>
</dbReference>
<evidence type="ECO:0000313" key="15">
    <source>
        <dbReference type="Proteomes" id="UP000001357"/>
    </source>
</evidence>
<evidence type="ECO:0000256" key="6">
    <source>
        <dbReference type="ARBA" id="ARBA00022840"/>
    </source>
</evidence>
<dbReference type="InterPro" id="IPR008266">
    <property type="entry name" value="Tyr_kinase_AS"/>
</dbReference>
<reference evidence="14 15" key="1">
    <citation type="journal article" date="2008" name="Nature">
        <title>The genome of the choanoflagellate Monosiga brevicollis and the origin of metazoans.</title>
        <authorList>
            <consortium name="JGI Sequencing"/>
            <person name="King N."/>
            <person name="Westbrook M.J."/>
            <person name="Young S.L."/>
            <person name="Kuo A."/>
            <person name="Abedin M."/>
            <person name="Chapman J."/>
            <person name="Fairclough S."/>
            <person name="Hellsten U."/>
            <person name="Isogai Y."/>
            <person name="Letunic I."/>
            <person name="Marr M."/>
            <person name="Pincus D."/>
            <person name="Putnam N."/>
            <person name="Rokas A."/>
            <person name="Wright K.J."/>
            <person name="Zuzow R."/>
            <person name="Dirks W."/>
            <person name="Good M."/>
            <person name="Goodstein D."/>
            <person name="Lemons D."/>
            <person name="Li W."/>
            <person name="Lyons J.B."/>
            <person name="Morris A."/>
            <person name="Nichols S."/>
            <person name="Richter D.J."/>
            <person name="Salamov A."/>
            <person name="Bork P."/>
            <person name="Lim W.A."/>
            <person name="Manning G."/>
            <person name="Miller W.T."/>
            <person name="McGinnis W."/>
            <person name="Shapiro H."/>
            <person name="Tjian R."/>
            <person name="Grigoriev I.V."/>
            <person name="Rokhsar D."/>
        </authorList>
    </citation>
    <scope>NUCLEOTIDE SEQUENCE [LARGE SCALE GENOMIC DNA]</scope>
    <source>
        <strain evidence="15">MX1 / ATCC 50154</strain>
    </source>
</reference>